<keyword evidence="3" id="KW-0804">Transcription</keyword>
<dbReference type="GO" id="GO:0006355">
    <property type="term" value="P:regulation of DNA-templated transcription"/>
    <property type="evidence" value="ECO:0007669"/>
    <property type="project" value="InterPro"/>
</dbReference>
<dbReference type="PROSITE" id="PS50043">
    <property type="entry name" value="HTH_LUXR_2"/>
    <property type="match status" value="1"/>
</dbReference>
<dbReference type="Gene3D" id="3.30.450.40">
    <property type="match status" value="1"/>
</dbReference>
<evidence type="ECO:0000256" key="3">
    <source>
        <dbReference type="ARBA" id="ARBA00023163"/>
    </source>
</evidence>
<evidence type="ECO:0000313" key="5">
    <source>
        <dbReference type="EMBL" id="SED06731.1"/>
    </source>
</evidence>
<accession>A0A1H4XPC8</accession>
<dbReference type="SMART" id="SM00421">
    <property type="entry name" value="HTH_LUXR"/>
    <property type="match status" value="1"/>
</dbReference>
<dbReference type="InterPro" id="IPR016032">
    <property type="entry name" value="Sig_transdc_resp-reg_C-effctor"/>
</dbReference>
<evidence type="ECO:0000256" key="1">
    <source>
        <dbReference type="ARBA" id="ARBA00023015"/>
    </source>
</evidence>
<dbReference type="InterPro" id="IPR000792">
    <property type="entry name" value="Tscrpt_reg_LuxR_C"/>
</dbReference>
<dbReference type="Proteomes" id="UP000183561">
    <property type="component" value="Unassembled WGS sequence"/>
</dbReference>
<dbReference type="OrthoDB" id="161302at2"/>
<reference evidence="6" key="1">
    <citation type="submission" date="2016-10" db="EMBL/GenBank/DDBJ databases">
        <authorList>
            <person name="Varghese N."/>
            <person name="Submissions S."/>
        </authorList>
    </citation>
    <scope>NUCLEOTIDE SEQUENCE [LARGE SCALE GENOMIC DNA]</scope>
    <source>
        <strain evidence="6">DSM 44498</strain>
    </source>
</reference>
<dbReference type="GO" id="GO:0003677">
    <property type="term" value="F:DNA binding"/>
    <property type="evidence" value="ECO:0007669"/>
    <property type="project" value="UniProtKB-KW"/>
</dbReference>
<evidence type="ECO:0000259" key="4">
    <source>
        <dbReference type="PROSITE" id="PS50043"/>
    </source>
</evidence>
<protein>
    <submittedName>
        <fullName evidence="5">Regulatory protein, luxR family</fullName>
    </submittedName>
</protein>
<dbReference type="EMBL" id="FNSV01000005">
    <property type="protein sequence ID" value="SED06731.1"/>
    <property type="molecule type" value="Genomic_DNA"/>
</dbReference>
<dbReference type="SUPFAM" id="SSF46894">
    <property type="entry name" value="C-terminal effector domain of the bipartite response regulators"/>
    <property type="match status" value="1"/>
</dbReference>
<keyword evidence="6" id="KW-1185">Reference proteome</keyword>
<dbReference type="Pfam" id="PF00196">
    <property type="entry name" value="GerE"/>
    <property type="match status" value="1"/>
</dbReference>
<organism evidence="5 6">
    <name type="scientific">Rhodococcus koreensis</name>
    <dbReference type="NCBI Taxonomy" id="99653"/>
    <lineage>
        <taxon>Bacteria</taxon>
        <taxon>Bacillati</taxon>
        <taxon>Actinomycetota</taxon>
        <taxon>Actinomycetes</taxon>
        <taxon>Mycobacteriales</taxon>
        <taxon>Nocardiaceae</taxon>
        <taxon>Rhodococcus</taxon>
    </lineage>
</organism>
<dbReference type="InterPro" id="IPR036388">
    <property type="entry name" value="WH-like_DNA-bd_sf"/>
</dbReference>
<dbReference type="RefSeq" id="WP_072937162.1">
    <property type="nucleotide sequence ID" value="NZ_FNSV01000005.1"/>
</dbReference>
<evidence type="ECO:0000256" key="2">
    <source>
        <dbReference type="ARBA" id="ARBA00023125"/>
    </source>
</evidence>
<dbReference type="CDD" id="cd06170">
    <property type="entry name" value="LuxR_C_like"/>
    <property type="match status" value="1"/>
</dbReference>
<sequence length="382" mass="41680">MTGKTEGRATVRSTTDRELSHAVIVLLDRLRDEYGVGPRSHEIRVVSLGTQMALLDEATESAIATFPALGPEQQRALGRLIVDLQNTRTRIRTMREGPGHVVQPAEFASAIRRLRGSESVAGLRKRICFEAANAARLDRILLSEVHNGSWTALELHSSTRSDEVLSSLQALPLGFESAESRACKTRSAVLAGPNADVRPSAEVMQMLAADSYVVAPITVSTGVIGLVHGSRPSGDPVNVVVRDMLGAYARGFGTLFERAMLADRLSEQKDVIVQRLQQEAREAELLEHADVSFLDETSAEQVSALPGTPHDDLNPAALESLTTREREVFTLLIRGASNAEIANELVISIFTVKTHVKKILRKLGAMNRSEAIYRYLAMTGQR</sequence>
<proteinExistence type="predicted"/>
<dbReference type="PANTHER" id="PTHR44688">
    <property type="entry name" value="DNA-BINDING TRANSCRIPTIONAL ACTIVATOR DEVR_DOSR"/>
    <property type="match status" value="1"/>
</dbReference>
<keyword evidence="1" id="KW-0805">Transcription regulation</keyword>
<evidence type="ECO:0000313" key="6">
    <source>
        <dbReference type="Proteomes" id="UP000183561"/>
    </source>
</evidence>
<keyword evidence="2" id="KW-0238">DNA-binding</keyword>
<dbReference type="PANTHER" id="PTHR44688:SF16">
    <property type="entry name" value="DNA-BINDING TRANSCRIPTIONAL ACTIVATOR DEVR_DOSR"/>
    <property type="match status" value="1"/>
</dbReference>
<feature type="domain" description="HTH luxR-type" evidence="4">
    <location>
        <begin position="314"/>
        <end position="380"/>
    </location>
</feature>
<name>A0A1H4XPC8_9NOCA</name>
<dbReference type="PRINTS" id="PR00038">
    <property type="entry name" value="HTHLUXR"/>
</dbReference>
<dbReference type="InterPro" id="IPR029016">
    <property type="entry name" value="GAF-like_dom_sf"/>
</dbReference>
<dbReference type="Gene3D" id="1.10.10.10">
    <property type="entry name" value="Winged helix-like DNA-binding domain superfamily/Winged helix DNA-binding domain"/>
    <property type="match status" value="1"/>
</dbReference>
<gene>
    <name evidence="5" type="ORF">SAMN04490239_6662</name>
</gene>
<dbReference type="AlphaFoldDB" id="A0A1H4XPC8"/>
<dbReference type="SUPFAM" id="SSF55781">
    <property type="entry name" value="GAF domain-like"/>
    <property type="match status" value="1"/>
</dbReference>